<evidence type="ECO:0000313" key="4">
    <source>
        <dbReference type="Proteomes" id="UP000078595"/>
    </source>
</evidence>
<dbReference type="RefSeq" id="XP_065824626.1">
    <property type="nucleotide sequence ID" value="XM_065968554.1"/>
</dbReference>
<dbReference type="AlphaFoldDB" id="A0AAJ8KLS7"/>
<accession>A0AAJ8KLS7</accession>
<comment type="subcellular location">
    <subcellularLocation>
        <location evidence="1">Nucleus</location>
    </subcellularLocation>
</comment>
<keyword evidence="4" id="KW-1185">Reference proteome</keyword>
<dbReference type="InterPro" id="IPR021858">
    <property type="entry name" value="Fun_TF"/>
</dbReference>
<dbReference type="Pfam" id="PF11951">
    <property type="entry name" value="Fungal_trans_2"/>
    <property type="match status" value="1"/>
</dbReference>
<dbReference type="EMBL" id="CP144532">
    <property type="protein sequence ID" value="WWC59906.1"/>
    <property type="molecule type" value="Genomic_DNA"/>
</dbReference>
<reference evidence="3" key="1">
    <citation type="submission" date="2013-07" db="EMBL/GenBank/DDBJ databases">
        <authorList>
            <consortium name="The Broad Institute Genome Sequencing Platform"/>
            <person name="Cuomo C."/>
            <person name="Litvintseva A."/>
            <person name="Chen Y."/>
            <person name="Heitman J."/>
            <person name="Sun S."/>
            <person name="Springer D."/>
            <person name="Dromer F."/>
            <person name="Young S.K."/>
            <person name="Zeng Q."/>
            <person name="Gargeya S."/>
            <person name="Fitzgerald M."/>
            <person name="Abouelleil A."/>
            <person name="Alvarado L."/>
            <person name="Berlin A.M."/>
            <person name="Chapman S.B."/>
            <person name="Dewar J."/>
            <person name="Goldberg J."/>
            <person name="Griggs A."/>
            <person name="Gujja S."/>
            <person name="Hansen M."/>
            <person name="Howarth C."/>
            <person name="Imamovic A."/>
            <person name="Larimer J."/>
            <person name="McCowan C."/>
            <person name="Murphy C."/>
            <person name="Pearson M."/>
            <person name="Priest M."/>
            <person name="Roberts A."/>
            <person name="Saif S."/>
            <person name="Shea T."/>
            <person name="Sykes S."/>
            <person name="Wortman J."/>
            <person name="Nusbaum C."/>
            <person name="Birren B."/>
        </authorList>
    </citation>
    <scope>NUCLEOTIDE SEQUENCE</scope>
    <source>
        <strain evidence="3">CBS 10117</strain>
    </source>
</reference>
<evidence type="ECO:0000313" key="3">
    <source>
        <dbReference type="EMBL" id="WWC59906.1"/>
    </source>
</evidence>
<dbReference type="PANTHER" id="PTHR37534:SF20">
    <property type="entry name" value="PRO1A C6 ZINK-FINGER PROTEIN"/>
    <property type="match status" value="1"/>
</dbReference>
<name>A0AAJ8KLS7_9TREE</name>
<evidence type="ECO:0000256" key="2">
    <source>
        <dbReference type="ARBA" id="ARBA00023242"/>
    </source>
</evidence>
<proteinExistence type="predicted"/>
<dbReference type="PANTHER" id="PTHR37534">
    <property type="entry name" value="TRANSCRIPTIONAL ACTIVATOR PROTEIN UGA3"/>
    <property type="match status" value="1"/>
</dbReference>
<dbReference type="GO" id="GO:0005634">
    <property type="term" value="C:nucleus"/>
    <property type="evidence" value="ECO:0007669"/>
    <property type="project" value="UniProtKB-SubCell"/>
</dbReference>
<sequence>MNASESAASASAPLTADTSELNDIIQLPSEGSSDQMALAPLFDEFAFPGPASLDLSSLLIPDWVFRDALPPLDSFTSQAQPASLTPWIAEANPTPNLIGCPPNEPDLVPYFPSEEQRQLYRHFISEAAPNLLVIECSSNPWLVHLSPLLLARPSGQDVAHDAARSALLSLASFDIGMRMNQTLREPQSNSMYRMSDVYRSEAIKMLEIGKWANVLKDEAADLAVATAVLLATRDRLAGSQEWEEPIGYGVDVIMSHGGPAAFLSRQVNATRRFLVEQMAFVELLGALTNWIAPKILGWDNDAWLMDSSREDDHLQLVYGWDRATVQICARSMSLFDAARRIESLKRSNAATKYSSIAASIKSGEMFMAERTGQLLNELAQLRAQASPLVPSTRAVRGITSTLLCLEIALLTDGAQPEEALREERVQSKVRAVLSTIEEAISQGMYSGFLFPLIWMAVCAVSENRQRVEGLLTQIQPYYPIDRGLMGRLVQFKWSDYACADIDSWISMMKVTKTYVPVF</sequence>
<organism evidence="3 4">
    <name type="scientific">Kwoniella dejecticola CBS 10117</name>
    <dbReference type="NCBI Taxonomy" id="1296121"/>
    <lineage>
        <taxon>Eukaryota</taxon>
        <taxon>Fungi</taxon>
        <taxon>Dikarya</taxon>
        <taxon>Basidiomycota</taxon>
        <taxon>Agaricomycotina</taxon>
        <taxon>Tremellomycetes</taxon>
        <taxon>Tremellales</taxon>
        <taxon>Cryptococcaceae</taxon>
        <taxon>Kwoniella</taxon>
    </lineage>
</organism>
<gene>
    <name evidence="3" type="ORF">I303_102468</name>
</gene>
<dbReference type="GeneID" id="28966182"/>
<protein>
    <submittedName>
        <fullName evidence="3">Uncharacterized protein</fullName>
    </submittedName>
</protein>
<keyword evidence="2" id="KW-0539">Nucleus</keyword>
<reference evidence="3" key="2">
    <citation type="submission" date="2024-02" db="EMBL/GenBank/DDBJ databases">
        <title>Comparative genomics of Cryptococcus and Kwoniella reveals pathogenesis evolution and contrasting modes of karyotype evolution via chromosome fusion or intercentromeric recombination.</title>
        <authorList>
            <person name="Coelho M.A."/>
            <person name="David-Palma M."/>
            <person name="Shea T."/>
            <person name="Bowers K."/>
            <person name="McGinley-Smith S."/>
            <person name="Mohammad A.W."/>
            <person name="Gnirke A."/>
            <person name="Yurkov A.M."/>
            <person name="Nowrousian M."/>
            <person name="Sun S."/>
            <person name="Cuomo C.A."/>
            <person name="Heitman J."/>
        </authorList>
    </citation>
    <scope>NUCLEOTIDE SEQUENCE</scope>
    <source>
        <strain evidence="3">CBS 10117</strain>
    </source>
</reference>
<dbReference type="Proteomes" id="UP000078595">
    <property type="component" value="Chromosome 3"/>
</dbReference>
<evidence type="ECO:0000256" key="1">
    <source>
        <dbReference type="ARBA" id="ARBA00004123"/>
    </source>
</evidence>
<dbReference type="KEGG" id="kdj:28966182"/>